<name>A0AAN9LUT6_PHACN</name>
<dbReference type="Proteomes" id="UP001374584">
    <property type="component" value="Unassembled WGS sequence"/>
</dbReference>
<dbReference type="GO" id="GO:0006950">
    <property type="term" value="P:response to stress"/>
    <property type="evidence" value="ECO:0007669"/>
    <property type="project" value="TreeGrafter"/>
</dbReference>
<sequence>MYYCPFLEAPINYCRVLIIWVLPISFLLWLSEEAESLVCTFPYSVPPRTLLDSSQVYQTVPKLFVFESSSFLYSLTLFMIQHAATEFAPRTQHGFLFSDQKLFPLLSLGRKDIMIPMDVKGITWVGNMYQKFENLFLEAEDVMYEDTVKYIEDQMQAVGESVKKLYSDIVGDLLPPNEKVGIELSIDKHAEAGLCKKPFQVCNERHVKKIDTKQTTKDSRIDHGVDNVATLATPYNETSNTDAWFMSSLRSSVKEHNLSSPSRQFVERMNVKSNLRIDENLVNKKMSATKIIDETTLAGTNACMTSQSCEASNENQNQNYGVARLNSETDFSNEIENDSTTQFPNYPVLVKSAGEKQIDTISSSCVSFEEPVEQGHKTMQQDHLKLEEACVMVDGDEIQLPPKASGYLNTNKKKSRQPFSLTKKSARKQEYKELAAWYLNSEKAKGDCMENFDPTLPQDHKKSLLRSMSEPEWELL</sequence>
<gene>
    <name evidence="2" type="ORF">VNO80_25433</name>
</gene>
<reference evidence="2 3" key="1">
    <citation type="submission" date="2024-01" db="EMBL/GenBank/DDBJ databases">
        <title>The genomes of 5 underutilized Papilionoideae crops provide insights into root nodulation and disease resistanc.</title>
        <authorList>
            <person name="Jiang F."/>
        </authorList>
    </citation>
    <scope>NUCLEOTIDE SEQUENCE [LARGE SCALE GENOMIC DNA]</scope>
    <source>
        <strain evidence="2">JINMINGXINNONG_FW02</strain>
        <tissue evidence="2">Leaves</tissue>
    </source>
</reference>
<comment type="caution">
    <text evidence="2">The sequence shown here is derived from an EMBL/GenBank/DDBJ whole genome shotgun (WGS) entry which is preliminary data.</text>
</comment>
<keyword evidence="3" id="KW-1185">Reference proteome</keyword>
<dbReference type="InterPro" id="IPR053273">
    <property type="entry name" value="CST_Regulator"/>
</dbReference>
<dbReference type="AlphaFoldDB" id="A0AAN9LUT6"/>
<evidence type="ECO:0000313" key="2">
    <source>
        <dbReference type="EMBL" id="KAK7342479.1"/>
    </source>
</evidence>
<evidence type="ECO:0000313" key="3">
    <source>
        <dbReference type="Proteomes" id="UP001374584"/>
    </source>
</evidence>
<dbReference type="PANTHER" id="PTHR34659">
    <property type="entry name" value="BNAA05G11610D PROTEIN"/>
    <property type="match status" value="1"/>
</dbReference>
<dbReference type="GO" id="GO:0005776">
    <property type="term" value="C:autophagosome"/>
    <property type="evidence" value="ECO:0007669"/>
    <property type="project" value="TreeGrafter"/>
</dbReference>
<protein>
    <submittedName>
        <fullName evidence="2">Uncharacterized protein</fullName>
    </submittedName>
</protein>
<feature type="region of interest" description="Disordered" evidence="1">
    <location>
        <begin position="403"/>
        <end position="424"/>
    </location>
</feature>
<organism evidence="2 3">
    <name type="scientific">Phaseolus coccineus</name>
    <name type="common">Scarlet runner bean</name>
    <name type="synonym">Phaseolus multiflorus</name>
    <dbReference type="NCBI Taxonomy" id="3886"/>
    <lineage>
        <taxon>Eukaryota</taxon>
        <taxon>Viridiplantae</taxon>
        <taxon>Streptophyta</taxon>
        <taxon>Embryophyta</taxon>
        <taxon>Tracheophyta</taxon>
        <taxon>Spermatophyta</taxon>
        <taxon>Magnoliopsida</taxon>
        <taxon>eudicotyledons</taxon>
        <taxon>Gunneridae</taxon>
        <taxon>Pentapetalae</taxon>
        <taxon>rosids</taxon>
        <taxon>fabids</taxon>
        <taxon>Fabales</taxon>
        <taxon>Fabaceae</taxon>
        <taxon>Papilionoideae</taxon>
        <taxon>50 kb inversion clade</taxon>
        <taxon>NPAAA clade</taxon>
        <taxon>indigoferoid/millettioid clade</taxon>
        <taxon>Phaseoleae</taxon>
        <taxon>Phaseolus</taxon>
    </lineage>
</organism>
<accession>A0AAN9LUT6</accession>
<dbReference type="GO" id="GO:0061908">
    <property type="term" value="C:phagophore"/>
    <property type="evidence" value="ECO:0007669"/>
    <property type="project" value="TreeGrafter"/>
</dbReference>
<dbReference type="PANTHER" id="PTHR34659:SF13">
    <property type="entry name" value="SMP-LTD DOMAIN-CONTAINING PROTEIN"/>
    <property type="match status" value="1"/>
</dbReference>
<feature type="region of interest" description="Disordered" evidence="1">
    <location>
        <begin position="447"/>
        <end position="476"/>
    </location>
</feature>
<proteinExistence type="predicted"/>
<evidence type="ECO:0000256" key="1">
    <source>
        <dbReference type="SAM" id="MobiDB-lite"/>
    </source>
</evidence>
<dbReference type="EMBL" id="JAYMYR010000009">
    <property type="protein sequence ID" value="KAK7342479.1"/>
    <property type="molecule type" value="Genomic_DNA"/>
</dbReference>